<keyword evidence="11" id="KW-1185">Reference proteome</keyword>
<evidence type="ECO:0000256" key="6">
    <source>
        <dbReference type="ARBA" id="ARBA00023136"/>
    </source>
</evidence>
<dbReference type="InterPro" id="IPR011527">
    <property type="entry name" value="ABC1_TM_dom"/>
</dbReference>
<keyword evidence="6 7" id="KW-0472">Membrane</keyword>
<evidence type="ECO:0000256" key="3">
    <source>
        <dbReference type="ARBA" id="ARBA00022741"/>
    </source>
</evidence>
<name>A0ABN1S7W8_9ACTN</name>
<sequence length="645" mass="70030">MHRILDGAEAEEVGARSEKELFGGRLRTSHGMTRHEGAAQGARFFMMLRQLPALLRRTVQLGWRADRKTLMVFFVAEVGQGAAATYVLLSINTILASLFMGSTTWEHARSSAPSLLYIGSASTVSAFLRAISTGATNRLGPKVEKLAATDLLRRVVRVELTSLEDPDFRTLVDSAQPGTISAGRMIGHSAAIIGGAVSLLAMGGVLAILHPVLLPLLLFVVIPKGWGAVRNARRSYQFMQSRVEHIRQQQALGRLLTEQHGAAELRVHGAGAYLLAHYESMAAGGEAEQSRISRNATLTELVASAVSGVSTVAAYAILAALLATQHMAMAGAATALLAMRIGTSGLQRLVMSINQLYEQALFFNDWRRACNEAELRAMTTEGKSITGPFRAMEVRRVSYWYPGTKVPAVRDVSLSVRPGEVVALVGENGSGKSTLAKIMAGLYVAQAGSVYWNGIDIARANRHEMFQHIALLTQDFKHYPFTARSNITISDTRKSDDVNALKDAVSYADLECLFNSLAHGWDTVLDRTFRGGQELSGGQWQRIALARAHFRDADLVICDEPTSSLDPKSEIQAFEKLRALADSGKSVLLITHRLASARHAEQVVVLAKGRVVDIGAPEELLGRPGTFRDLYMMQAAEFGQADLPL</sequence>
<dbReference type="Pfam" id="PF00005">
    <property type="entry name" value="ABC_tran"/>
    <property type="match status" value="1"/>
</dbReference>
<feature type="transmembrane region" description="Helical" evidence="7">
    <location>
        <begin position="70"/>
        <end position="95"/>
    </location>
</feature>
<dbReference type="InterPro" id="IPR036640">
    <property type="entry name" value="ABC1_TM_sf"/>
</dbReference>
<feature type="transmembrane region" description="Helical" evidence="7">
    <location>
        <begin position="186"/>
        <end position="206"/>
    </location>
</feature>
<dbReference type="PANTHER" id="PTHR43394:SF1">
    <property type="entry name" value="ATP-BINDING CASSETTE SUB-FAMILY B MEMBER 10, MITOCHONDRIAL"/>
    <property type="match status" value="1"/>
</dbReference>
<comment type="subcellular location">
    <subcellularLocation>
        <location evidence="1">Cell membrane</location>
        <topology evidence="1">Multi-pass membrane protein</topology>
    </subcellularLocation>
</comment>
<keyword evidence="4 10" id="KW-0067">ATP-binding</keyword>
<dbReference type="InterPro" id="IPR003593">
    <property type="entry name" value="AAA+_ATPase"/>
</dbReference>
<dbReference type="Proteomes" id="UP001500033">
    <property type="component" value="Unassembled WGS sequence"/>
</dbReference>
<feature type="transmembrane region" description="Helical" evidence="7">
    <location>
        <begin position="301"/>
        <end position="322"/>
    </location>
</feature>
<organism evidence="10 11">
    <name type="scientific">Streptomyces rhizosphaericus</name>
    <dbReference type="NCBI Taxonomy" id="114699"/>
    <lineage>
        <taxon>Bacteria</taxon>
        <taxon>Bacillati</taxon>
        <taxon>Actinomycetota</taxon>
        <taxon>Actinomycetes</taxon>
        <taxon>Kitasatosporales</taxon>
        <taxon>Streptomycetaceae</taxon>
        <taxon>Streptomyces</taxon>
        <taxon>Streptomyces violaceusniger group</taxon>
    </lineage>
</organism>
<dbReference type="InterPro" id="IPR003439">
    <property type="entry name" value="ABC_transporter-like_ATP-bd"/>
</dbReference>
<feature type="transmembrane region" description="Helical" evidence="7">
    <location>
        <begin position="212"/>
        <end position="229"/>
    </location>
</feature>
<accession>A0ABN1S7W8</accession>
<evidence type="ECO:0000313" key="10">
    <source>
        <dbReference type="EMBL" id="GAA0977606.1"/>
    </source>
</evidence>
<dbReference type="SUPFAM" id="SSF52540">
    <property type="entry name" value="P-loop containing nucleoside triphosphate hydrolases"/>
    <property type="match status" value="1"/>
</dbReference>
<dbReference type="PROSITE" id="PS50893">
    <property type="entry name" value="ABC_TRANSPORTER_2"/>
    <property type="match status" value="1"/>
</dbReference>
<dbReference type="GO" id="GO:0005524">
    <property type="term" value="F:ATP binding"/>
    <property type="evidence" value="ECO:0007669"/>
    <property type="project" value="UniProtKB-KW"/>
</dbReference>
<feature type="transmembrane region" description="Helical" evidence="7">
    <location>
        <begin position="115"/>
        <end position="132"/>
    </location>
</feature>
<keyword evidence="5 7" id="KW-1133">Transmembrane helix</keyword>
<keyword evidence="3" id="KW-0547">Nucleotide-binding</keyword>
<dbReference type="CDD" id="cd03228">
    <property type="entry name" value="ABCC_MRP_Like"/>
    <property type="match status" value="1"/>
</dbReference>
<evidence type="ECO:0000259" key="9">
    <source>
        <dbReference type="PROSITE" id="PS50929"/>
    </source>
</evidence>
<proteinExistence type="predicted"/>
<dbReference type="PANTHER" id="PTHR43394">
    <property type="entry name" value="ATP-DEPENDENT PERMEASE MDL1, MITOCHONDRIAL"/>
    <property type="match status" value="1"/>
</dbReference>
<feature type="domain" description="ABC transporter" evidence="8">
    <location>
        <begin position="389"/>
        <end position="633"/>
    </location>
</feature>
<dbReference type="EMBL" id="BAAAIE010000015">
    <property type="protein sequence ID" value="GAA0977606.1"/>
    <property type="molecule type" value="Genomic_DNA"/>
</dbReference>
<feature type="domain" description="ABC transmembrane type-1" evidence="9">
    <location>
        <begin position="74"/>
        <end position="358"/>
    </location>
</feature>
<dbReference type="SMART" id="SM00382">
    <property type="entry name" value="AAA"/>
    <property type="match status" value="1"/>
</dbReference>
<keyword evidence="2 7" id="KW-0812">Transmembrane</keyword>
<dbReference type="InterPro" id="IPR027417">
    <property type="entry name" value="P-loop_NTPase"/>
</dbReference>
<comment type="caution">
    <text evidence="10">The sequence shown here is derived from an EMBL/GenBank/DDBJ whole genome shotgun (WGS) entry which is preliminary data.</text>
</comment>
<evidence type="ECO:0000259" key="8">
    <source>
        <dbReference type="PROSITE" id="PS50893"/>
    </source>
</evidence>
<dbReference type="SUPFAM" id="SSF90123">
    <property type="entry name" value="ABC transporter transmembrane region"/>
    <property type="match status" value="1"/>
</dbReference>
<dbReference type="Gene3D" id="3.40.50.300">
    <property type="entry name" value="P-loop containing nucleotide triphosphate hydrolases"/>
    <property type="match status" value="1"/>
</dbReference>
<dbReference type="Gene3D" id="1.20.1560.10">
    <property type="entry name" value="ABC transporter type 1, transmembrane domain"/>
    <property type="match status" value="1"/>
</dbReference>
<evidence type="ECO:0000313" key="11">
    <source>
        <dbReference type="Proteomes" id="UP001500033"/>
    </source>
</evidence>
<protein>
    <submittedName>
        <fullName evidence="10">ABC transporter ATP-binding protein</fullName>
    </submittedName>
</protein>
<evidence type="ECO:0000256" key="1">
    <source>
        <dbReference type="ARBA" id="ARBA00004651"/>
    </source>
</evidence>
<dbReference type="InterPro" id="IPR039421">
    <property type="entry name" value="Type_1_exporter"/>
</dbReference>
<dbReference type="PROSITE" id="PS50929">
    <property type="entry name" value="ABC_TM1F"/>
    <property type="match status" value="1"/>
</dbReference>
<evidence type="ECO:0000256" key="7">
    <source>
        <dbReference type="SAM" id="Phobius"/>
    </source>
</evidence>
<evidence type="ECO:0000256" key="2">
    <source>
        <dbReference type="ARBA" id="ARBA00022692"/>
    </source>
</evidence>
<gene>
    <name evidence="10" type="ORF">GCM10009576_030050</name>
</gene>
<reference evidence="10 11" key="1">
    <citation type="journal article" date="2019" name="Int. J. Syst. Evol. Microbiol.">
        <title>The Global Catalogue of Microorganisms (GCM) 10K type strain sequencing project: providing services to taxonomists for standard genome sequencing and annotation.</title>
        <authorList>
            <consortium name="The Broad Institute Genomics Platform"/>
            <consortium name="The Broad Institute Genome Sequencing Center for Infectious Disease"/>
            <person name="Wu L."/>
            <person name="Ma J."/>
        </authorList>
    </citation>
    <scope>NUCLEOTIDE SEQUENCE [LARGE SCALE GENOMIC DNA]</scope>
    <source>
        <strain evidence="10 11">JCM 11445</strain>
    </source>
</reference>
<evidence type="ECO:0000256" key="4">
    <source>
        <dbReference type="ARBA" id="ARBA00022840"/>
    </source>
</evidence>
<evidence type="ECO:0000256" key="5">
    <source>
        <dbReference type="ARBA" id="ARBA00022989"/>
    </source>
</evidence>